<evidence type="ECO:0000313" key="2">
    <source>
        <dbReference type="EMBL" id="MRW97638.1"/>
    </source>
</evidence>
<dbReference type="SUPFAM" id="SSF55785">
    <property type="entry name" value="PYP-like sensor domain (PAS domain)"/>
    <property type="match status" value="1"/>
</dbReference>
<dbReference type="InterPro" id="IPR013656">
    <property type="entry name" value="PAS_4"/>
</dbReference>
<dbReference type="Pfam" id="PF08448">
    <property type="entry name" value="PAS_4"/>
    <property type="match status" value="1"/>
</dbReference>
<keyword evidence="3" id="KW-1185">Reference proteome</keyword>
<dbReference type="Gene3D" id="3.30.450.20">
    <property type="entry name" value="PAS domain"/>
    <property type="match status" value="1"/>
</dbReference>
<reference evidence="2 3" key="1">
    <citation type="submission" date="2019-11" db="EMBL/GenBank/DDBJ databases">
        <title>Whole genome sequence of Haloferax sp. MBLA0078.</title>
        <authorList>
            <person name="Seo M.-J."/>
            <person name="Cho E.-S."/>
        </authorList>
    </citation>
    <scope>NUCLEOTIDE SEQUENCE [LARGE SCALE GENOMIC DNA]</scope>
    <source>
        <strain evidence="2 3">MBLA0078</strain>
    </source>
</reference>
<feature type="domain" description="PAS fold-4" evidence="1">
    <location>
        <begin position="11"/>
        <end position="128"/>
    </location>
</feature>
<dbReference type="OrthoDB" id="8127at2157"/>
<dbReference type="Proteomes" id="UP000443423">
    <property type="component" value="Unassembled WGS sequence"/>
</dbReference>
<evidence type="ECO:0000259" key="1">
    <source>
        <dbReference type="Pfam" id="PF08448"/>
    </source>
</evidence>
<dbReference type="InterPro" id="IPR035965">
    <property type="entry name" value="PAS-like_dom_sf"/>
</dbReference>
<accession>A0A6A8GAK7</accession>
<sequence length="342" mass="37740">MGDESLIERGFDELPAEVAILDSHGDIIYTNRSWRMFAGANDYVGDHDSIGVNYLLVCEAARDESETAGVVADGIRALLDGEQDLLTVEYPCHSPTVYRWFLMHAVPFDTPRHGRFVIVTHLDITERRLVELQVNEKNQHLLMLARVLSDELKEPLSVALETAGRLVAKDGPDASKLSNVLARIDAIIDQSVTLADQTNTLEMTSVDFREYANTEWNEVDGGTETTFTVKHGGMLSADDHLFGLLLASLFTHILDRSSLPGSPSEVITGATRDGFYVVDDGPRPSDEERIATVGENQILGVDYDSIELSVVRRVADLHGWKLGISESELGGARFEITGVEWL</sequence>
<dbReference type="RefSeq" id="WP_151113117.1">
    <property type="nucleotide sequence ID" value="NZ_WKJQ01000001.1"/>
</dbReference>
<dbReference type="EMBL" id="WKJQ01000001">
    <property type="protein sequence ID" value="MRW97638.1"/>
    <property type="molecule type" value="Genomic_DNA"/>
</dbReference>
<name>A0A6A8GAK7_9EURY</name>
<comment type="caution">
    <text evidence="2">The sequence shown here is derived from an EMBL/GenBank/DDBJ whole genome shotgun (WGS) entry which is preliminary data.</text>
</comment>
<organism evidence="2 3">
    <name type="scientific">Haloferax marinum</name>
    <dbReference type="NCBI Taxonomy" id="2666143"/>
    <lineage>
        <taxon>Archaea</taxon>
        <taxon>Methanobacteriati</taxon>
        <taxon>Methanobacteriota</taxon>
        <taxon>Stenosarchaea group</taxon>
        <taxon>Halobacteria</taxon>
        <taxon>Halobacteriales</taxon>
        <taxon>Haloferacaceae</taxon>
        <taxon>Haloferax</taxon>
    </lineage>
</organism>
<evidence type="ECO:0000313" key="3">
    <source>
        <dbReference type="Proteomes" id="UP000443423"/>
    </source>
</evidence>
<dbReference type="Gene3D" id="3.30.565.10">
    <property type="entry name" value="Histidine kinase-like ATPase, C-terminal domain"/>
    <property type="match status" value="1"/>
</dbReference>
<dbReference type="InterPro" id="IPR036890">
    <property type="entry name" value="HATPase_C_sf"/>
</dbReference>
<dbReference type="AlphaFoldDB" id="A0A6A8GAK7"/>
<gene>
    <name evidence="2" type="ORF">GJR99_13785</name>
</gene>
<proteinExistence type="predicted"/>
<protein>
    <submittedName>
        <fullName evidence="2">PAS domain-containing protein</fullName>
    </submittedName>
</protein>